<gene>
    <name evidence="3" type="ORF">NQ317_008574</name>
</gene>
<dbReference type="EMBL" id="JAPWTJ010002130">
    <property type="protein sequence ID" value="KAJ8967807.1"/>
    <property type="molecule type" value="Genomic_DNA"/>
</dbReference>
<keyword evidence="4" id="KW-1185">Reference proteome</keyword>
<feature type="region of interest" description="Disordered" evidence="2">
    <location>
        <begin position="1"/>
        <end position="86"/>
    </location>
</feature>
<accession>A0ABQ9IWW2</accession>
<name>A0ABQ9IWW2_9CUCU</name>
<protein>
    <submittedName>
        <fullName evidence="3">Uncharacterized protein</fullName>
    </submittedName>
</protein>
<evidence type="ECO:0000313" key="3">
    <source>
        <dbReference type="EMBL" id="KAJ8967807.1"/>
    </source>
</evidence>
<feature type="coiled-coil region" evidence="1">
    <location>
        <begin position="94"/>
        <end position="160"/>
    </location>
</feature>
<sequence>MKSIKAIFRRGQNPKIDGQNLPDSLSRTSSITNLDAEQKVNKGAKPRKSASRDRIDKIGDVKKNDKKVLTKNNNKLDSGDSPYPSIDSLQEEEFIQLRRQLQEMAQEKSNLALQLGEQKGQLNILQKEIQKLKEESNLQLEHLTEENTALRNRLRDVAHSPLSDNEKQQLLYESHRHHSSAPASIATNGAKNVKHYGHKVSHCFLISSTYPQPLAEEGNGGDITACPTPDWDKHSSSNVSEISVACLQDKINQMQETHYRYFESDVKWLTTKTNRKEE</sequence>
<comment type="caution">
    <text evidence="3">The sequence shown here is derived from an EMBL/GenBank/DDBJ whole genome shotgun (WGS) entry which is preliminary data.</text>
</comment>
<evidence type="ECO:0000313" key="4">
    <source>
        <dbReference type="Proteomes" id="UP001162164"/>
    </source>
</evidence>
<evidence type="ECO:0000256" key="2">
    <source>
        <dbReference type="SAM" id="MobiDB-lite"/>
    </source>
</evidence>
<reference evidence="3" key="1">
    <citation type="journal article" date="2023" name="Insect Mol. Biol.">
        <title>Genome sequencing provides insights into the evolution of gene families encoding plant cell wall-degrading enzymes in longhorned beetles.</title>
        <authorList>
            <person name="Shin N.R."/>
            <person name="Okamura Y."/>
            <person name="Kirsch R."/>
            <person name="Pauchet Y."/>
        </authorList>
    </citation>
    <scope>NUCLEOTIDE SEQUENCE</scope>
    <source>
        <strain evidence="3">MMC_N1</strain>
    </source>
</reference>
<proteinExistence type="predicted"/>
<feature type="compositionally biased region" description="Basic and acidic residues" evidence="2">
    <location>
        <begin position="50"/>
        <end position="68"/>
    </location>
</feature>
<feature type="compositionally biased region" description="Polar residues" evidence="2">
    <location>
        <begin position="21"/>
        <end position="35"/>
    </location>
</feature>
<keyword evidence="1" id="KW-0175">Coiled coil</keyword>
<organism evidence="3 4">
    <name type="scientific">Molorchus minor</name>
    <dbReference type="NCBI Taxonomy" id="1323400"/>
    <lineage>
        <taxon>Eukaryota</taxon>
        <taxon>Metazoa</taxon>
        <taxon>Ecdysozoa</taxon>
        <taxon>Arthropoda</taxon>
        <taxon>Hexapoda</taxon>
        <taxon>Insecta</taxon>
        <taxon>Pterygota</taxon>
        <taxon>Neoptera</taxon>
        <taxon>Endopterygota</taxon>
        <taxon>Coleoptera</taxon>
        <taxon>Polyphaga</taxon>
        <taxon>Cucujiformia</taxon>
        <taxon>Chrysomeloidea</taxon>
        <taxon>Cerambycidae</taxon>
        <taxon>Lamiinae</taxon>
        <taxon>Monochamini</taxon>
        <taxon>Molorchus</taxon>
    </lineage>
</organism>
<dbReference type="Proteomes" id="UP001162164">
    <property type="component" value="Unassembled WGS sequence"/>
</dbReference>
<evidence type="ECO:0000256" key="1">
    <source>
        <dbReference type="SAM" id="Coils"/>
    </source>
</evidence>